<accession>W2HHD2</accession>
<dbReference type="AlphaFoldDB" id="W2HHD2"/>
<protein>
    <submittedName>
        <fullName evidence="1">Uncharacterized protein</fullName>
    </submittedName>
</protein>
<evidence type="ECO:0000313" key="1">
    <source>
        <dbReference type="EMBL" id="ETK94668.1"/>
    </source>
</evidence>
<dbReference type="EMBL" id="KI684546">
    <property type="protein sequence ID" value="ETK94668.1"/>
    <property type="molecule type" value="Genomic_DNA"/>
</dbReference>
<proteinExistence type="predicted"/>
<gene>
    <name evidence="1" type="ORF">L915_02324</name>
</gene>
<feature type="non-terminal residue" evidence="1">
    <location>
        <position position="1"/>
    </location>
</feature>
<dbReference type="Proteomes" id="UP000053236">
    <property type="component" value="Unassembled WGS sequence"/>
</dbReference>
<name>W2HHD2_PHYNI</name>
<organism evidence="1">
    <name type="scientific">Phytophthora nicotianae</name>
    <name type="common">Potato buckeye rot agent</name>
    <name type="synonym">Phytophthora parasitica</name>
    <dbReference type="NCBI Taxonomy" id="4792"/>
    <lineage>
        <taxon>Eukaryota</taxon>
        <taxon>Sar</taxon>
        <taxon>Stramenopiles</taxon>
        <taxon>Oomycota</taxon>
        <taxon>Peronosporomycetes</taxon>
        <taxon>Peronosporales</taxon>
        <taxon>Peronosporaceae</taxon>
        <taxon>Phytophthora</taxon>
    </lineage>
</organism>
<sequence>CAPEPIGKIRCYGDTPVALVACVLLDKTRNSELAESLNN</sequence>
<reference evidence="1" key="1">
    <citation type="submission" date="2013-11" db="EMBL/GenBank/DDBJ databases">
        <title>The Genome Sequence of Phytophthora parasitica CJ02B3.</title>
        <authorList>
            <consortium name="The Broad Institute Genomics Platform"/>
            <person name="Russ C."/>
            <person name="Tyler B."/>
            <person name="Panabieres F."/>
            <person name="Shan W."/>
            <person name="Tripathy S."/>
            <person name="Grunwald N."/>
            <person name="Machado M."/>
            <person name="Johnson C.S."/>
            <person name="Arredondo F."/>
            <person name="Hong C."/>
            <person name="Coffey M."/>
            <person name="Young S.K."/>
            <person name="Zeng Q."/>
            <person name="Gargeya S."/>
            <person name="Fitzgerald M."/>
            <person name="Abouelleil A."/>
            <person name="Alvarado L."/>
            <person name="Chapman S.B."/>
            <person name="Gainer-Dewar J."/>
            <person name="Goldberg J."/>
            <person name="Griggs A."/>
            <person name="Gujja S."/>
            <person name="Hansen M."/>
            <person name="Howarth C."/>
            <person name="Imamovic A."/>
            <person name="Ireland A."/>
            <person name="Larimer J."/>
            <person name="McCowan C."/>
            <person name="Murphy C."/>
            <person name="Pearson M."/>
            <person name="Poon T.W."/>
            <person name="Priest M."/>
            <person name="Roberts A."/>
            <person name="Saif S."/>
            <person name="Shea T."/>
            <person name="Sykes S."/>
            <person name="Wortman J."/>
            <person name="Nusbaum C."/>
            <person name="Birren B."/>
        </authorList>
    </citation>
    <scope>NUCLEOTIDE SEQUENCE [LARGE SCALE GENOMIC DNA]</scope>
    <source>
        <strain evidence="1">CJ02B3</strain>
    </source>
</reference>